<dbReference type="EMBL" id="JAAQPH010000007">
    <property type="protein sequence ID" value="NIA69038.1"/>
    <property type="molecule type" value="Genomic_DNA"/>
</dbReference>
<dbReference type="GO" id="GO:0016020">
    <property type="term" value="C:membrane"/>
    <property type="evidence" value="ECO:0007669"/>
    <property type="project" value="UniProtKB-SubCell"/>
</dbReference>
<feature type="transmembrane region" description="Helical" evidence="5">
    <location>
        <begin position="360"/>
        <end position="377"/>
    </location>
</feature>
<keyword evidence="3 5" id="KW-1133">Transmembrane helix</keyword>
<feature type="transmembrane region" description="Helical" evidence="5">
    <location>
        <begin position="93"/>
        <end position="117"/>
    </location>
</feature>
<keyword evidence="8" id="KW-1185">Reference proteome</keyword>
<evidence type="ECO:0000313" key="7">
    <source>
        <dbReference type="EMBL" id="NIA69038.1"/>
    </source>
</evidence>
<feature type="transmembrane region" description="Helical" evidence="5">
    <location>
        <begin position="214"/>
        <end position="230"/>
    </location>
</feature>
<dbReference type="AlphaFoldDB" id="A0A967C3D1"/>
<protein>
    <submittedName>
        <fullName evidence="7">O-antigen ligase family protein</fullName>
    </submittedName>
</protein>
<dbReference type="RefSeq" id="WP_167224247.1">
    <property type="nucleotide sequence ID" value="NZ_JAAQPH010000007.1"/>
</dbReference>
<feature type="transmembrane region" description="Helical" evidence="5">
    <location>
        <begin position="328"/>
        <end position="348"/>
    </location>
</feature>
<keyword evidence="2 5" id="KW-0812">Transmembrane</keyword>
<feature type="domain" description="O-antigen ligase-related" evidence="6">
    <location>
        <begin position="202"/>
        <end position="339"/>
    </location>
</feature>
<gene>
    <name evidence="7" type="ORF">HBA54_10590</name>
</gene>
<organism evidence="7 8">
    <name type="scientific">Pelagibius litoralis</name>
    <dbReference type="NCBI Taxonomy" id="374515"/>
    <lineage>
        <taxon>Bacteria</taxon>
        <taxon>Pseudomonadati</taxon>
        <taxon>Pseudomonadota</taxon>
        <taxon>Alphaproteobacteria</taxon>
        <taxon>Rhodospirillales</taxon>
        <taxon>Rhodovibrionaceae</taxon>
        <taxon>Pelagibius</taxon>
    </lineage>
</organism>
<proteinExistence type="predicted"/>
<keyword evidence="7" id="KW-0436">Ligase</keyword>
<evidence type="ECO:0000256" key="4">
    <source>
        <dbReference type="ARBA" id="ARBA00023136"/>
    </source>
</evidence>
<feature type="transmembrane region" description="Helical" evidence="5">
    <location>
        <begin position="69"/>
        <end position="87"/>
    </location>
</feature>
<keyword evidence="4 5" id="KW-0472">Membrane</keyword>
<name>A0A967C3D1_9PROT</name>
<accession>A0A967C3D1</accession>
<evidence type="ECO:0000259" key="6">
    <source>
        <dbReference type="Pfam" id="PF04932"/>
    </source>
</evidence>
<feature type="transmembrane region" description="Helical" evidence="5">
    <location>
        <begin position="237"/>
        <end position="254"/>
    </location>
</feature>
<comment type="subcellular location">
    <subcellularLocation>
        <location evidence="1">Membrane</location>
        <topology evidence="1">Multi-pass membrane protein</topology>
    </subcellularLocation>
</comment>
<dbReference type="GO" id="GO:0016874">
    <property type="term" value="F:ligase activity"/>
    <property type="evidence" value="ECO:0007669"/>
    <property type="project" value="UniProtKB-KW"/>
</dbReference>
<feature type="transmembrane region" description="Helical" evidence="5">
    <location>
        <begin position="383"/>
        <end position="399"/>
    </location>
</feature>
<evidence type="ECO:0000256" key="1">
    <source>
        <dbReference type="ARBA" id="ARBA00004141"/>
    </source>
</evidence>
<comment type="caution">
    <text evidence="7">The sequence shown here is derived from an EMBL/GenBank/DDBJ whole genome shotgun (WGS) entry which is preliminary data.</text>
</comment>
<evidence type="ECO:0000313" key="8">
    <source>
        <dbReference type="Proteomes" id="UP000761264"/>
    </source>
</evidence>
<feature type="transmembrane region" description="Helical" evidence="5">
    <location>
        <begin position="171"/>
        <end position="187"/>
    </location>
</feature>
<feature type="transmembrane region" description="Helical" evidence="5">
    <location>
        <begin position="129"/>
        <end position="151"/>
    </location>
</feature>
<dbReference type="InterPro" id="IPR007016">
    <property type="entry name" value="O-antigen_ligase-rel_domated"/>
</dbReference>
<evidence type="ECO:0000256" key="2">
    <source>
        <dbReference type="ARBA" id="ARBA00022692"/>
    </source>
</evidence>
<evidence type="ECO:0000256" key="3">
    <source>
        <dbReference type="ARBA" id="ARBA00022989"/>
    </source>
</evidence>
<dbReference type="PANTHER" id="PTHR37422:SF13">
    <property type="entry name" value="LIPOPOLYSACCHARIDE BIOSYNTHESIS PROTEIN PA4999-RELATED"/>
    <property type="match status" value="1"/>
</dbReference>
<evidence type="ECO:0000256" key="5">
    <source>
        <dbReference type="SAM" id="Phobius"/>
    </source>
</evidence>
<reference evidence="7" key="1">
    <citation type="submission" date="2020-03" db="EMBL/GenBank/DDBJ databases">
        <title>Genome of Pelagibius litoralis DSM 21314T.</title>
        <authorList>
            <person name="Wang G."/>
        </authorList>
    </citation>
    <scope>NUCLEOTIDE SEQUENCE</scope>
    <source>
        <strain evidence="7">DSM 21314</strain>
    </source>
</reference>
<dbReference type="PANTHER" id="PTHR37422">
    <property type="entry name" value="TEICHURONIC ACID BIOSYNTHESIS PROTEIN TUAE"/>
    <property type="match status" value="1"/>
</dbReference>
<sequence>MTALLEPLIGKRSRLDRFGQVLSAFALLLPLLGLLAPKAVVPLVLVTTVIGGLLLGAKALPWRVMDRGVTLATGGLILWCLVASSWAPHSASAAVLALRVGLLLLALIYLGGLAKLLEEPQRRGPRIGIALGFGLSLAIILAEFTFGFPIFTLLQGPAVSDYADYSRLNRGITAAAVLVWPVTLLAWQGRKRLLASGLPPAALIVTLLSQSSAAALALIAGLPTAILASIGRGAGRLILAVAIAGALIASPGIAKLMKQAQLDQADYLPSTARYRVHIWDFVADRIFERPIAGWGFDSSALVPAGNSEPFRAGRKVVPSHPHNAPLQIILELGAIGSLFTLSLLFVLGRRIDDMPTPARACATAMVITVLAIASTAYGIWQSHWLAMIGGAAVVLIVVGRHPDHNRKTAA</sequence>
<dbReference type="InterPro" id="IPR051533">
    <property type="entry name" value="WaaL-like"/>
</dbReference>
<dbReference type="Pfam" id="PF04932">
    <property type="entry name" value="Wzy_C"/>
    <property type="match status" value="1"/>
</dbReference>
<dbReference type="Proteomes" id="UP000761264">
    <property type="component" value="Unassembled WGS sequence"/>
</dbReference>
<feature type="transmembrane region" description="Helical" evidence="5">
    <location>
        <begin position="39"/>
        <end position="57"/>
    </location>
</feature>